<keyword evidence="2" id="KW-1185">Reference proteome</keyword>
<dbReference type="AlphaFoldDB" id="A0A103XCJ4"/>
<evidence type="ECO:0000313" key="2">
    <source>
        <dbReference type="Proteomes" id="UP000243975"/>
    </source>
</evidence>
<protein>
    <submittedName>
        <fullName evidence="1">Uncharacterized protein</fullName>
    </submittedName>
</protein>
<reference evidence="1 2" key="1">
    <citation type="journal article" date="2016" name="Sci. Rep.">
        <title>The genome sequence of the outbreeding globe artichoke constructed de novo incorporating a phase-aware low-pass sequencing strategy of F1 progeny.</title>
        <authorList>
            <person name="Scaglione D."/>
            <person name="Reyes-Chin-Wo S."/>
            <person name="Acquadro A."/>
            <person name="Froenicke L."/>
            <person name="Portis E."/>
            <person name="Beitel C."/>
            <person name="Tirone M."/>
            <person name="Mauro R."/>
            <person name="Lo Monaco A."/>
            <person name="Mauromicale G."/>
            <person name="Faccioli P."/>
            <person name="Cattivelli L."/>
            <person name="Rieseberg L."/>
            <person name="Michelmore R."/>
            <person name="Lanteri S."/>
        </authorList>
    </citation>
    <scope>NUCLEOTIDE SEQUENCE [LARGE SCALE GENOMIC DNA]</scope>
    <source>
        <strain evidence="1">2C</strain>
    </source>
</reference>
<comment type="caution">
    <text evidence="1">The sequence shown here is derived from an EMBL/GenBank/DDBJ whole genome shotgun (WGS) entry which is preliminary data.</text>
</comment>
<dbReference type="EMBL" id="LEKV01005497">
    <property type="protein sequence ID" value="KVH88230.1"/>
    <property type="molecule type" value="Genomic_DNA"/>
</dbReference>
<organism evidence="1 2">
    <name type="scientific">Cynara cardunculus var. scolymus</name>
    <name type="common">Globe artichoke</name>
    <name type="synonym">Cynara scolymus</name>
    <dbReference type="NCBI Taxonomy" id="59895"/>
    <lineage>
        <taxon>Eukaryota</taxon>
        <taxon>Viridiplantae</taxon>
        <taxon>Streptophyta</taxon>
        <taxon>Embryophyta</taxon>
        <taxon>Tracheophyta</taxon>
        <taxon>Spermatophyta</taxon>
        <taxon>Magnoliopsida</taxon>
        <taxon>eudicotyledons</taxon>
        <taxon>Gunneridae</taxon>
        <taxon>Pentapetalae</taxon>
        <taxon>asterids</taxon>
        <taxon>campanulids</taxon>
        <taxon>Asterales</taxon>
        <taxon>Asteraceae</taxon>
        <taxon>Carduoideae</taxon>
        <taxon>Cardueae</taxon>
        <taxon>Carduinae</taxon>
        <taxon>Cynara</taxon>
    </lineage>
</organism>
<accession>A0A103XCJ4</accession>
<gene>
    <name evidence="1" type="ORF">Ccrd_024363</name>
</gene>
<dbReference type="Proteomes" id="UP000243975">
    <property type="component" value="Unassembled WGS sequence"/>
</dbReference>
<dbReference type="Gramene" id="KVH88230">
    <property type="protein sequence ID" value="KVH88230"/>
    <property type="gene ID" value="Ccrd_024363"/>
</dbReference>
<evidence type="ECO:0000313" key="1">
    <source>
        <dbReference type="EMBL" id="KVH88230.1"/>
    </source>
</evidence>
<name>A0A103XCJ4_CYNCS</name>
<sequence>MGIFTFLRCPGVCGIKKEKEEGNASGFESGKDGEKNYLVDDLRECNTNFARYGHKDPFIDHLLIGM</sequence>
<proteinExistence type="predicted"/>